<proteinExistence type="predicted"/>
<gene>
    <name evidence="1" type="ORF">CLUP02_00426</name>
</gene>
<evidence type="ECO:0000313" key="2">
    <source>
        <dbReference type="Proteomes" id="UP000830671"/>
    </source>
</evidence>
<dbReference type="RefSeq" id="XP_049135431.1">
    <property type="nucleotide sequence ID" value="XM_049279474.1"/>
</dbReference>
<dbReference type="AlphaFoldDB" id="A0A9Q8W842"/>
<protein>
    <submittedName>
        <fullName evidence="1">Uncharacterized protein</fullName>
    </submittedName>
</protein>
<keyword evidence="2" id="KW-1185">Reference proteome</keyword>
<dbReference type="KEGG" id="clup:CLUP02_00426"/>
<evidence type="ECO:0000313" key="1">
    <source>
        <dbReference type="EMBL" id="UQC73779.1"/>
    </source>
</evidence>
<name>A0A9Q8W842_9PEZI</name>
<sequence>MEASTIGLTQTVEVPTDGHYPTEGRLQSSKSHPMLPIEFIASLQVLSPGRPGISPQHNGHHSARTRPYQIRPICPMTWSDSAPVFTAVGELATYAAASCRTASAGRCKSGIYPYPPEVAVVASTTLQPSIRHSDTSAKIVCYPAVSPVQTPSASGATGEAHVEAYASPTLTQLGSYT</sequence>
<organism evidence="1 2">
    <name type="scientific">Colletotrichum lupini</name>
    <dbReference type="NCBI Taxonomy" id="145971"/>
    <lineage>
        <taxon>Eukaryota</taxon>
        <taxon>Fungi</taxon>
        <taxon>Dikarya</taxon>
        <taxon>Ascomycota</taxon>
        <taxon>Pezizomycotina</taxon>
        <taxon>Sordariomycetes</taxon>
        <taxon>Hypocreomycetidae</taxon>
        <taxon>Glomerellales</taxon>
        <taxon>Glomerellaceae</taxon>
        <taxon>Colletotrichum</taxon>
        <taxon>Colletotrichum acutatum species complex</taxon>
    </lineage>
</organism>
<accession>A0A9Q8W842</accession>
<reference evidence="1" key="1">
    <citation type="journal article" date="2021" name="Mol. Plant Microbe Interact.">
        <title>Complete Genome Sequence of the Plant-Pathogenic Fungus Colletotrichum lupini.</title>
        <authorList>
            <person name="Baroncelli R."/>
            <person name="Pensec F."/>
            <person name="Da Lio D."/>
            <person name="Boufleur T."/>
            <person name="Vicente I."/>
            <person name="Sarrocco S."/>
            <person name="Picot A."/>
            <person name="Baraldi E."/>
            <person name="Sukno S."/>
            <person name="Thon M."/>
            <person name="Le Floch G."/>
        </authorList>
    </citation>
    <scope>NUCLEOTIDE SEQUENCE</scope>
    <source>
        <strain evidence="1">IMI 504893</strain>
    </source>
</reference>
<dbReference type="EMBL" id="CP019471">
    <property type="protein sequence ID" value="UQC73779.1"/>
    <property type="molecule type" value="Genomic_DNA"/>
</dbReference>
<dbReference type="GeneID" id="73334484"/>
<dbReference type="Proteomes" id="UP000830671">
    <property type="component" value="Chromosome 1"/>
</dbReference>